<protein>
    <submittedName>
        <fullName evidence="1">Uncharacterized protein</fullName>
    </submittedName>
</protein>
<comment type="caution">
    <text evidence="1">The sequence shown here is derived from an EMBL/GenBank/DDBJ whole genome shotgun (WGS) entry which is preliminary data.</text>
</comment>
<gene>
    <name evidence="1" type="ORF">B0T24DRAFT_286679</name>
</gene>
<reference evidence="1" key="2">
    <citation type="submission" date="2023-06" db="EMBL/GenBank/DDBJ databases">
        <authorList>
            <consortium name="Lawrence Berkeley National Laboratory"/>
            <person name="Haridas S."/>
            <person name="Hensen N."/>
            <person name="Bonometti L."/>
            <person name="Westerberg I."/>
            <person name="Brannstrom I.O."/>
            <person name="Guillou S."/>
            <person name="Cros-Aarteil S."/>
            <person name="Calhoun S."/>
            <person name="Kuo A."/>
            <person name="Mondo S."/>
            <person name="Pangilinan J."/>
            <person name="Riley R."/>
            <person name="Labutti K."/>
            <person name="Andreopoulos B."/>
            <person name="Lipzen A."/>
            <person name="Chen C."/>
            <person name="Yanf M."/>
            <person name="Daum C."/>
            <person name="Ng V."/>
            <person name="Clum A."/>
            <person name="Steindorff A."/>
            <person name="Ohm R."/>
            <person name="Martin F."/>
            <person name="Silar P."/>
            <person name="Natvig D."/>
            <person name="Lalanne C."/>
            <person name="Gautier V."/>
            <person name="Ament-Velasquez S.L."/>
            <person name="Kruys A."/>
            <person name="Hutchinson M.I."/>
            <person name="Powell A.J."/>
            <person name="Barry K."/>
            <person name="Miller A.N."/>
            <person name="Grigoriev I.V."/>
            <person name="Debuchy R."/>
            <person name="Gladieux P."/>
            <person name="Thoren M.H."/>
            <person name="Johannesson H."/>
        </authorList>
    </citation>
    <scope>NUCLEOTIDE SEQUENCE</scope>
    <source>
        <strain evidence="1">CBS 958.72</strain>
    </source>
</reference>
<evidence type="ECO:0000313" key="2">
    <source>
        <dbReference type="Proteomes" id="UP001287356"/>
    </source>
</evidence>
<dbReference type="Proteomes" id="UP001287356">
    <property type="component" value="Unassembled WGS sequence"/>
</dbReference>
<keyword evidence="2" id="KW-1185">Reference proteome</keyword>
<dbReference type="EMBL" id="JAULSN010000004">
    <property type="protein sequence ID" value="KAK3374067.1"/>
    <property type="molecule type" value="Genomic_DNA"/>
</dbReference>
<organism evidence="1 2">
    <name type="scientific">Lasiosphaeria ovina</name>
    <dbReference type="NCBI Taxonomy" id="92902"/>
    <lineage>
        <taxon>Eukaryota</taxon>
        <taxon>Fungi</taxon>
        <taxon>Dikarya</taxon>
        <taxon>Ascomycota</taxon>
        <taxon>Pezizomycotina</taxon>
        <taxon>Sordariomycetes</taxon>
        <taxon>Sordariomycetidae</taxon>
        <taxon>Sordariales</taxon>
        <taxon>Lasiosphaeriaceae</taxon>
        <taxon>Lasiosphaeria</taxon>
    </lineage>
</organism>
<sequence length="292" mass="32471">MQGEHTLLGVWGKRPRETTGFAVVCVVAPLQFPETSWRGSTYAPLVGKVSQLAGQEGQRWKPRPPAFSFHVCKNQLDWYPPNPSRGDSRRLRASDVLPFCISKCASADQAQKDGRRLLERGSIGSVHTSCFSTHLLSSGHALPSLVTKVPGKPSSVYTGSSPFQQYGESFSSRCPEFESEMRPKDTKRYLGRQLQAEGQKDRKLEDGQDICGRRSSSFRCRTAFLPTLNLKRGIPPRSMPKVKVRARPTLAPLSCHTPIACRSHETCRHAGKKLDLYAIIPAKVRPKCFSGY</sequence>
<evidence type="ECO:0000313" key="1">
    <source>
        <dbReference type="EMBL" id="KAK3374067.1"/>
    </source>
</evidence>
<dbReference type="AlphaFoldDB" id="A0AAE0N7X0"/>
<proteinExistence type="predicted"/>
<accession>A0AAE0N7X0</accession>
<name>A0AAE0N7X0_9PEZI</name>
<reference evidence="1" key="1">
    <citation type="journal article" date="2023" name="Mol. Phylogenet. Evol.">
        <title>Genome-scale phylogeny and comparative genomics of the fungal order Sordariales.</title>
        <authorList>
            <person name="Hensen N."/>
            <person name="Bonometti L."/>
            <person name="Westerberg I."/>
            <person name="Brannstrom I.O."/>
            <person name="Guillou S."/>
            <person name="Cros-Aarteil S."/>
            <person name="Calhoun S."/>
            <person name="Haridas S."/>
            <person name="Kuo A."/>
            <person name="Mondo S."/>
            <person name="Pangilinan J."/>
            <person name="Riley R."/>
            <person name="LaButti K."/>
            <person name="Andreopoulos B."/>
            <person name="Lipzen A."/>
            <person name="Chen C."/>
            <person name="Yan M."/>
            <person name="Daum C."/>
            <person name="Ng V."/>
            <person name="Clum A."/>
            <person name="Steindorff A."/>
            <person name="Ohm R.A."/>
            <person name="Martin F."/>
            <person name="Silar P."/>
            <person name="Natvig D.O."/>
            <person name="Lalanne C."/>
            <person name="Gautier V."/>
            <person name="Ament-Velasquez S.L."/>
            <person name="Kruys A."/>
            <person name="Hutchinson M.I."/>
            <person name="Powell A.J."/>
            <person name="Barry K."/>
            <person name="Miller A.N."/>
            <person name="Grigoriev I.V."/>
            <person name="Debuchy R."/>
            <person name="Gladieux P."/>
            <person name="Hiltunen Thoren M."/>
            <person name="Johannesson H."/>
        </authorList>
    </citation>
    <scope>NUCLEOTIDE SEQUENCE</scope>
    <source>
        <strain evidence="1">CBS 958.72</strain>
    </source>
</reference>